<evidence type="ECO:0000259" key="4">
    <source>
        <dbReference type="SMART" id="SM01007"/>
    </source>
</evidence>
<dbReference type="EMBL" id="JACOQK010000001">
    <property type="protein sequence ID" value="MBC5787351.1"/>
    <property type="molecule type" value="Genomic_DNA"/>
</dbReference>
<evidence type="ECO:0000313" key="6">
    <source>
        <dbReference type="Proteomes" id="UP000649151"/>
    </source>
</evidence>
<dbReference type="RefSeq" id="WP_069989050.1">
    <property type="nucleotide sequence ID" value="NZ_JACOQK010000001.1"/>
</dbReference>
<keyword evidence="2" id="KW-0456">Lyase</keyword>
<dbReference type="Pfam" id="PF00596">
    <property type="entry name" value="Aldolase_II"/>
    <property type="match status" value="1"/>
</dbReference>
<name>A0ABR7IQC4_9CLOT</name>
<protein>
    <submittedName>
        <fullName evidence="5">Class II aldolase/adducin family protein</fullName>
    </submittedName>
</protein>
<organism evidence="5 6">
    <name type="scientific">Clostridium facile</name>
    <dbReference type="NCBI Taxonomy" id="2763035"/>
    <lineage>
        <taxon>Bacteria</taxon>
        <taxon>Bacillati</taxon>
        <taxon>Bacillota</taxon>
        <taxon>Clostridia</taxon>
        <taxon>Eubacteriales</taxon>
        <taxon>Clostridiaceae</taxon>
        <taxon>Clostridium</taxon>
    </lineage>
</organism>
<keyword evidence="1" id="KW-0479">Metal-binding</keyword>
<dbReference type="PANTHER" id="PTHR22789">
    <property type="entry name" value="FUCULOSE PHOSPHATE ALDOLASE"/>
    <property type="match status" value="1"/>
</dbReference>
<dbReference type="PANTHER" id="PTHR22789:SF0">
    <property type="entry name" value="3-OXO-TETRONATE 4-PHOSPHATE DECARBOXYLASE-RELATED"/>
    <property type="match status" value="1"/>
</dbReference>
<dbReference type="SUPFAM" id="SSF53639">
    <property type="entry name" value="AraD/HMP-PK domain-like"/>
    <property type="match status" value="1"/>
</dbReference>
<dbReference type="InterPro" id="IPR001303">
    <property type="entry name" value="Aldolase_II/adducin_N"/>
</dbReference>
<comment type="caution">
    <text evidence="5">The sequence shown here is derived from an EMBL/GenBank/DDBJ whole genome shotgun (WGS) entry which is preliminary data.</text>
</comment>
<feature type="region of interest" description="Disordered" evidence="3">
    <location>
        <begin position="239"/>
        <end position="258"/>
    </location>
</feature>
<sequence length="282" mass="30645">MVSGYEIKKEICEIGRRIYMNGFVAANDGNITVKISDNEYYCTPTGVSKGFMTPDMICKVDAKGNKLEGRADCRPSSEVKMHMRVFAERPDVTAVVHAHPPVATAHAVCNIPLDTFIMPEAVIFLGTVPICEYGTPSTNEIPDSLMPYIQTNDSFLLKNHGALTIGNTLEKAYFLMESTEFFAKVSMYCRQLGGAQQLDCDQINRLLELRKEFGVPGAHPGCPQCEVLPGSAVPVNSANPDGSQVRHPAAVIPSTPPTNTAANVDNSLIAEITKKVIAQLNK</sequence>
<gene>
    <name evidence="5" type="ORF">H8Z77_04825</name>
</gene>
<proteinExistence type="predicted"/>
<feature type="domain" description="Class II aldolase/adducin N-terminal" evidence="4">
    <location>
        <begin position="9"/>
        <end position="187"/>
    </location>
</feature>
<reference evidence="5 6" key="1">
    <citation type="submission" date="2020-08" db="EMBL/GenBank/DDBJ databases">
        <title>Genome public.</title>
        <authorList>
            <person name="Liu C."/>
            <person name="Sun Q."/>
        </authorList>
    </citation>
    <scope>NUCLEOTIDE SEQUENCE [LARGE SCALE GENOMIC DNA]</scope>
    <source>
        <strain evidence="5 6">NSJ-27</strain>
    </source>
</reference>
<keyword evidence="6" id="KW-1185">Reference proteome</keyword>
<dbReference type="Gene3D" id="3.40.225.10">
    <property type="entry name" value="Class II aldolase/adducin N-terminal domain"/>
    <property type="match status" value="1"/>
</dbReference>
<evidence type="ECO:0000256" key="1">
    <source>
        <dbReference type="ARBA" id="ARBA00022723"/>
    </source>
</evidence>
<evidence type="ECO:0000313" key="5">
    <source>
        <dbReference type="EMBL" id="MBC5787351.1"/>
    </source>
</evidence>
<evidence type="ECO:0000256" key="3">
    <source>
        <dbReference type="SAM" id="MobiDB-lite"/>
    </source>
</evidence>
<dbReference type="Proteomes" id="UP000649151">
    <property type="component" value="Unassembled WGS sequence"/>
</dbReference>
<dbReference type="InterPro" id="IPR036409">
    <property type="entry name" value="Aldolase_II/adducin_N_sf"/>
</dbReference>
<dbReference type="SMART" id="SM01007">
    <property type="entry name" value="Aldolase_II"/>
    <property type="match status" value="1"/>
</dbReference>
<evidence type="ECO:0000256" key="2">
    <source>
        <dbReference type="ARBA" id="ARBA00023239"/>
    </source>
</evidence>
<accession>A0ABR7IQC4</accession>
<dbReference type="InterPro" id="IPR050197">
    <property type="entry name" value="Aldolase_class_II_sugar_metab"/>
</dbReference>